<dbReference type="Proteomes" id="UP000236214">
    <property type="component" value="Unassembled WGS sequence"/>
</dbReference>
<gene>
    <name evidence="2" type="ORF">TEHN7118_0170</name>
</gene>
<dbReference type="EMBL" id="BDEC01000006">
    <property type="protein sequence ID" value="GBD67364.1"/>
    <property type="molecule type" value="Genomic_DNA"/>
</dbReference>
<dbReference type="InterPro" id="IPR016181">
    <property type="entry name" value="Acyl_CoA_acyltransferase"/>
</dbReference>
<accession>A0A2H6CQW2</accession>
<feature type="domain" description="N-acetyltransferase" evidence="1">
    <location>
        <begin position="4"/>
        <end position="156"/>
    </location>
</feature>
<dbReference type="Gene3D" id="3.40.630.30">
    <property type="match status" value="1"/>
</dbReference>
<dbReference type="PROSITE" id="PS51186">
    <property type="entry name" value="GNAT"/>
    <property type="match status" value="1"/>
</dbReference>
<evidence type="ECO:0000313" key="3">
    <source>
        <dbReference type="Proteomes" id="UP000236214"/>
    </source>
</evidence>
<reference evidence="2 3" key="1">
    <citation type="submission" date="2016-05" db="EMBL/GenBank/DDBJ databases">
        <title>Whole genome sequencing of Tetragenococcus halophilus subsp. halophilus NISL 7118.</title>
        <authorList>
            <person name="Shiwa Y."/>
            <person name="Nishimura I."/>
            <person name="Yoshikawa H."/>
            <person name="Koyama Y."/>
            <person name="Oguma T."/>
        </authorList>
    </citation>
    <scope>NUCLEOTIDE SEQUENCE [LARGE SCALE GENOMIC DNA]</scope>
    <source>
        <strain evidence="2 3">NISL 7118</strain>
    </source>
</reference>
<name>A0A2H6CQW2_TETHA</name>
<dbReference type="AlphaFoldDB" id="A0A2H6CQW2"/>
<comment type="caution">
    <text evidence="2">The sequence shown here is derived from an EMBL/GenBank/DDBJ whole genome shotgun (WGS) entry which is preliminary data.</text>
</comment>
<dbReference type="GO" id="GO:0016747">
    <property type="term" value="F:acyltransferase activity, transferring groups other than amino-acyl groups"/>
    <property type="evidence" value="ECO:0007669"/>
    <property type="project" value="InterPro"/>
</dbReference>
<proteinExistence type="predicted"/>
<keyword evidence="3" id="KW-1185">Reference proteome</keyword>
<dbReference type="InterPro" id="IPR000182">
    <property type="entry name" value="GNAT_dom"/>
</dbReference>
<evidence type="ECO:0000313" key="2">
    <source>
        <dbReference type="EMBL" id="GBD67364.1"/>
    </source>
</evidence>
<evidence type="ECO:0000259" key="1">
    <source>
        <dbReference type="PROSITE" id="PS51186"/>
    </source>
</evidence>
<organism evidence="2 3">
    <name type="scientific">Tetragenococcus halophilus subsp. halophilus</name>
    <dbReference type="NCBI Taxonomy" id="1513897"/>
    <lineage>
        <taxon>Bacteria</taxon>
        <taxon>Bacillati</taxon>
        <taxon>Bacillota</taxon>
        <taxon>Bacilli</taxon>
        <taxon>Lactobacillales</taxon>
        <taxon>Enterococcaceae</taxon>
        <taxon>Tetragenococcus</taxon>
    </lineage>
</organism>
<dbReference type="SUPFAM" id="SSF55729">
    <property type="entry name" value="Acyl-CoA N-acyltransferases (Nat)"/>
    <property type="match status" value="1"/>
</dbReference>
<dbReference type="Pfam" id="PF13673">
    <property type="entry name" value="Acetyltransf_10"/>
    <property type="match status" value="1"/>
</dbReference>
<sequence length="156" mass="18098">MMKITKKLASIEDFFKILNLIEDGKEQMKTKGVTQWDENYPNSSVIKKDIQQKILWLYGEKEQACVTVEVKENTVDIHRLVVNSLYKEQGLAKLILQDILDWASINKQIEQVKITTNHTNQGMLKLLLAKEFVPIRSFKIKGRANYGSFIELSRKL</sequence>
<protein>
    <recommendedName>
        <fullName evidence="1">N-acetyltransferase domain-containing protein</fullName>
    </recommendedName>
</protein>